<protein>
    <recommendedName>
        <fullName evidence="6">Carboxypeptidase</fullName>
        <ecNumber evidence="6">3.4.16.-</ecNumber>
    </recommendedName>
</protein>
<dbReference type="eggNOG" id="KOG1282">
    <property type="taxonomic scope" value="Eukaryota"/>
</dbReference>
<accession>R0ILX3</accession>
<dbReference type="OrthoDB" id="443318at2759"/>
<dbReference type="GO" id="GO:0004185">
    <property type="term" value="F:serine-type carboxypeptidase activity"/>
    <property type="evidence" value="ECO:0007669"/>
    <property type="project" value="UniProtKB-UniRule"/>
</dbReference>
<dbReference type="EC" id="3.4.16.-" evidence="6"/>
<evidence type="ECO:0000313" key="7">
    <source>
        <dbReference type="EMBL" id="EOA86040.1"/>
    </source>
</evidence>
<keyword evidence="5" id="KW-0325">Glycoprotein</keyword>
<name>R0ILX3_EXST2</name>
<dbReference type="RefSeq" id="XP_008026317.1">
    <property type="nucleotide sequence ID" value="XM_008028126.1"/>
</dbReference>
<evidence type="ECO:0000256" key="5">
    <source>
        <dbReference type="ARBA" id="ARBA00023180"/>
    </source>
</evidence>
<dbReference type="Gene3D" id="3.40.50.1820">
    <property type="entry name" value="alpha/beta hydrolase"/>
    <property type="match status" value="1"/>
</dbReference>
<evidence type="ECO:0000256" key="4">
    <source>
        <dbReference type="ARBA" id="ARBA00022801"/>
    </source>
</evidence>
<reference evidence="7 8" key="2">
    <citation type="journal article" date="2013" name="PLoS Genet.">
        <title>Comparative genome structure, secondary metabolite, and effector coding capacity across Cochliobolus pathogens.</title>
        <authorList>
            <person name="Condon B.J."/>
            <person name="Leng Y."/>
            <person name="Wu D."/>
            <person name="Bushley K.E."/>
            <person name="Ohm R.A."/>
            <person name="Otillar R."/>
            <person name="Martin J."/>
            <person name="Schackwitz W."/>
            <person name="Grimwood J."/>
            <person name="MohdZainudin N."/>
            <person name="Xue C."/>
            <person name="Wang R."/>
            <person name="Manning V.A."/>
            <person name="Dhillon B."/>
            <person name="Tu Z.J."/>
            <person name="Steffenson B.J."/>
            <person name="Salamov A."/>
            <person name="Sun H."/>
            <person name="Lowry S."/>
            <person name="LaButti K."/>
            <person name="Han J."/>
            <person name="Copeland A."/>
            <person name="Lindquist E."/>
            <person name="Barry K."/>
            <person name="Schmutz J."/>
            <person name="Baker S.E."/>
            <person name="Ciuffetti L.M."/>
            <person name="Grigoriev I.V."/>
            <person name="Zhong S."/>
            <person name="Turgeon B.G."/>
        </authorList>
    </citation>
    <scope>NUCLEOTIDE SEQUENCE [LARGE SCALE GENOMIC DNA]</scope>
    <source>
        <strain evidence="8">28A</strain>
    </source>
</reference>
<evidence type="ECO:0000256" key="1">
    <source>
        <dbReference type="ARBA" id="ARBA00009431"/>
    </source>
</evidence>
<dbReference type="HOGENOM" id="CLU_008523_10_3_1"/>
<dbReference type="InterPro" id="IPR018202">
    <property type="entry name" value="Ser_caboxypep_ser_AS"/>
</dbReference>
<dbReference type="InterPro" id="IPR001563">
    <property type="entry name" value="Peptidase_S10"/>
</dbReference>
<evidence type="ECO:0000256" key="2">
    <source>
        <dbReference type="ARBA" id="ARBA00022645"/>
    </source>
</evidence>
<dbReference type="PANTHER" id="PTHR11802">
    <property type="entry name" value="SERINE PROTEASE FAMILY S10 SERINE CARBOXYPEPTIDASE"/>
    <property type="match status" value="1"/>
</dbReference>
<keyword evidence="6" id="KW-0732">Signal</keyword>
<feature type="signal peptide" evidence="6">
    <location>
        <begin position="1"/>
        <end position="22"/>
    </location>
</feature>
<reference evidence="7 8" key="1">
    <citation type="journal article" date="2012" name="PLoS Pathog.">
        <title>Diverse lifestyles and strategies of plant pathogenesis encoded in the genomes of eighteen Dothideomycetes fungi.</title>
        <authorList>
            <person name="Ohm R.A."/>
            <person name="Feau N."/>
            <person name="Henrissat B."/>
            <person name="Schoch C.L."/>
            <person name="Horwitz B.A."/>
            <person name="Barry K.W."/>
            <person name="Condon B.J."/>
            <person name="Copeland A.C."/>
            <person name="Dhillon B."/>
            <person name="Glaser F."/>
            <person name="Hesse C.N."/>
            <person name="Kosti I."/>
            <person name="LaButti K."/>
            <person name="Lindquist E.A."/>
            <person name="Lucas S."/>
            <person name="Salamov A.A."/>
            <person name="Bradshaw R.E."/>
            <person name="Ciuffetti L."/>
            <person name="Hamelin R.C."/>
            <person name="Kema G.H.J."/>
            <person name="Lawrence C."/>
            <person name="Scott J.A."/>
            <person name="Spatafora J.W."/>
            <person name="Turgeon B.G."/>
            <person name="de Wit P.J.G.M."/>
            <person name="Zhong S."/>
            <person name="Goodwin S.B."/>
            <person name="Grigoriev I.V."/>
        </authorList>
    </citation>
    <scope>NUCLEOTIDE SEQUENCE [LARGE SCALE GENOMIC DNA]</scope>
    <source>
        <strain evidence="8">28A</strain>
    </source>
</reference>
<evidence type="ECO:0000256" key="3">
    <source>
        <dbReference type="ARBA" id="ARBA00022670"/>
    </source>
</evidence>
<comment type="similarity">
    <text evidence="1 6">Belongs to the peptidase S10 family.</text>
</comment>
<keyword evidence="2 6" id="KW-0121">Carboxypeptidase</keyword>
<dbReference type="GO" id="GO:0000324">
    <property type="term" value="C:fungal-type vacuole"/>
    <property type="evidence" value="ECO:0007669"/>
    <property type="project" value="TreeGrafter"/>
</dbReference>
<proteinExistence type="inferred from homology"/>
<keyword evidence="4 6" id="KW-0378">Hydrolase</keyword>
<gene>
    <name evidence="7" type="ORF">SETTUDRAFT_184812</name>
</gene>
<keyword evidence="3 6" id="KW-0645">Protease</keyword>
<dbReference type="AlphaFoldDB" id="R0ILX3"/>
<organism evidence="7 8">
    <name type="scientific">Exserohilum turcicum (strain 28A)</name>
    <name type="common">Northern leaf blight fungus</name>
    <name type="synonym">Setosphaeria turcica</name>
    <dbReference type="NCBI Taxonomy" id="671987"/>
    <lineage>
        <taxon>Eukaryota</taxon>
        <taxon>Fungi</taxon>
        <taxon>Dikarya</taxon>
        <taxon>Ascomycota</taxon>
        <taxon>Pezizomycotina</taxon>
        <taxon>Dothideomycetes</taxon>
        <taxon>Pleosporomycetidae</taxon>
        <taxon>Pleosporales</taxon>
        <taxon>Pleosporineae</taxon>
        <taxon>Pleosporaceae</taxon>
        <taxon>Exserohilum</taxon>
    </lineage>
</organism>
<keyword evidence="8" id="KW-1185">Reference proteome</keyword>
<dbReference type="Proteomes" id="UP000016935">
    <property type="component" value="Unassembled WGS sequence"/>
</dbReference>
<dbReference type="PRINTS" id="PR00724">
    <property type="entry name" value="CRBOXYPTASEC"/>
</dbReference>
<dbReference type="GeneID" id="19402058"/>
<sequence>MLTKSIATPLLALSSLVSHAAAVSKKQWSKRSDNIYLPMDVDDYKTATAPNNVTIRYKNPGICETTPGVDSYSGYVDLAPNVHVFFWFFESRRDPASDPFTLWLNGGPGSDSLIGLFEENGPCSINDNLTAVYNPYSWNNISNMLYISQPVGTGFSYQKEAVGSTNVWSGDFHYNSTEYPATGRWSILDPLNEGDIDTTDLAAVAVWHVFQALLATIPKFDAKLGPLSPSREFNLFTESYGGHYGPAFFRYFYEQNLKIQNGSMPGYPMNFNSLGIINGIIDESVQAAHYPEFAVNNTYGIKAYNDTVYSYAKFANEMFNGCLFQIGNCRGAAENNGSYYHVDAPITQKELTPGVKGICSEAEMMCRDNVESPYYYYSGRGVYDIRHPYDDPTPPSNYGDYLNLPEVQQALGVTLNYSGSNAIYYAFQNTGDFIFPNFRLDLEYLLDQDVRVSLAYGDADYICNWFGGQAISLAVDYTHSKEFRAAGYEAMMVDGTEYGEVRQYGNFSFARIYESGHEVPYYQPVAALAYFNRTLNHYDIATGDVKLTANLTTWGPANATHTNSFVPLTSSLIQQFMIPIYPTPTPTSA</sequence>
<dbReference type="GO" id="GO:0006508">
    <property type="term" value="P:proteolysis"/>
    <property type="evidence" value="ECO:0007669"/>
    <property type="project" value="UniProtKB-KW"/>
</dbReference>
<dbReference type="PANTHER" id="PTHR11802:SF131">
    <property type="entry name" value="CARBOXYPEPTIDASE"/>
    <property type="match status" value="1"/>
</dbReference>
<dbReference type="PROSITE" id="PS00131">
    <property type="entry name" value="CARBOXYPEPT_SER_SER"/>
    <property type="match status" value="1"/>
</dbReference>
<evidence type="ECO:0000256" key="6">
    <source>
        <dbReference type="RuleBase" id="RU361156"/>
    </source>
</evidence>
<dbReference type="Pfam" id="PF00450">
    <property type="entry name" value="Peptidase_S10"/>
    <property type="match status" value="1"/>
</dbReference>
<dbReference type="SUPFAM" id="SSF53474">
    <property type="entry name" value="alpha/beta-Hydrolases"/>
    <property type="match status" value="1"/>
</dbReference>
<dbReference type="STRING" id="671987.R0ILX3"/>
<dbReference type="EMBL" id="KB908615">
    <property type="protein sequence ID" value="EOA86040.1"/>
    <property type="molecule type" value="Genomic_DNA"/>
</dbReference>
<dbReference type="InterPro" id="IPR029058">
    <property type="entry name" value="AB_hydrolase_fold"/>
</dbReference>
<feature type="chain" id="PRO_5006529578" description="Carboxypeptidase" evidence="6">
    <location>
        <begin position="23"/>
        <end position="589"/>
    </location>
</feature>
<evidence type="ECO:0000313" key="8">
    <source>
        <dbReference type="Proteomes" id="UP000016935"/>
    </source>
</evidence>